<dbReference type="Pfam" id="PF14392">
    <property type="entry name" value="zf-CCHC_4"/>
    <property type="match status" value="1"/>
</dbReference>
<feature type="domain" description="Zinc knuckle CX2CX4HX4C" evidence="1">
    <location>
        <begin position="116"/>
        <end position="163"/>
    </location>
</feature>
<proteinExistence type="predicted"/>
<evidence type="ECO:0000313" key="2">
    <source>
        <dbReference type="EMBL" id="MBA0685278.1"/>
    </source>
</evidence>
<dbReference type="Proteomes" id="UP000593577">
    <property type="component" value="Unassembled WGS sequence"/>
</dbReference>
<evidence type="ECO:0000259" key="1">
    <source>
        <dbReference type="Pfam" id="PF14392"/>
    </source>
</evidence>
<keyword evidence="3" id="KW-1185">Reference proteome</keyword>
<name>A0A7J8XD74_GOSAI</name>
<sequence length="268" mass="31031">AKSALLSILAKKVTTVAWDGEKWWRDRIGGDEISLLAEEFTQLSVKSSMVEPTKKPTLLCTIWTEKSYNLDSFRVQIEPCLPEFDKKDLLYAIGVTFGGIIRYEINGDFCRHRIQLDVQKPLRRGIFVLIDNQRKSWISFKYEKLLTFYFGCGRMRHGLKECTGLTHAEKNKIRDDPPYFLALKAELNLIGKESLKFSALSKKMMPQCLYIDDTEKLHEMNTQQKDESTMVQRLKDNLQSIGIEKATKIQEEGSVMEKNEMLNKETVY</sequence>
<accession>A0A7J8XD74</accession>
<dbReference type="AlphaFoldDB" id="A0A7J8XD74"/>
<gene>
    <name evidence="2" type="ORF">Goari_012949</name>
</gene>
<dbReference type="InterPro" id="IPR025836">
    <property type="entry name" value="Zn_knuckle_CX2CX4HX4C"/>
</dbReference>
<evidence type="ECO:0000313" key="3">
    <source>
        <dbReference type="Proteomes" id="UP000593577"/>
    </source>
</evidence>
<organism evidence="2 3">
    <name type="scientific">Gossypium aridum</name>
    <name type="common">American cotton</name>
    <name type="synonym">Erioxylum aridum</name>
    <dbReference type="NCBI Taxonomy" id="34290"/>
    <lineage>
        <taxon>Eukaryota</taxon>
        <taxon>Viridiplantae</taxon>
        <taxon>Streptophyta</taxon>
        <taxon>Embryophyta</taxon>
        <taxon>Tracheophyta</taxon>
        <taxon>Spermatophyta</taxon>
        <taxon>Magnoliopsida</taxon>
        <taxon>eudicotyledons</taxon>
        <taxon>Gunneridae</taxon>
        <taxon>Pentapetalae</taxon>
        <taxon>rosids</taxon>
        <taxon>malvids</taxon>
        <taxon>Malvales</taxon>
        <taxon>Malvaceae</taxon>
        <taxon>Malvoideae</taxon>
        <taxon>Gossypium</taxon>
    </lineage>
</organism>
<reference evidence="2 3" key="1">
    <citation type="journal article" date="2019" name="Genome Biol. Evol.">
        <title>Insights into the evolution of the New World diploid cottons (Gossypium, subgenus Houzingenia) based on genome sequencing.</title>
        <authorList>
            <person name="Grover C.E."/>
            <person name="Arick M.A. 2nd"/>
            <person name="Thrash A."/>
            <person name="Conover J.L."/>
            <person name="Sanders W.S."/>
            <person name="Peterson D.G."/>
            <person name="Frelichowski J.E."/>
            <person name="Scheffler J.A."/>
            <person name="Scheffler B.E."/>
            <person name="Wendel J.F."/>
        </authorList>
    </citation>
    <scope>NUCLEOTIDE SEQUENCE [LARGE SCALE GENOMIC DNA]</scope>
    <source>
        <strain evidence="2">185</strain>
        <tissue evidence="2">Leaf</tissue>
    </source>
</reference>
<dbReference type="EMBL" id="JABFAA010000007">
    <property type="protein sequence ID" value="MBA0685278.1"/>
    <property type="molecule type" value="Genomic_DNA"/>
</dbReference>
<feature type="non-terminal residue" evidence="2">
    <location>
        <position position="268"/>
    </location>
</feature>
<comment type="caution">
    <text evidence="2">The sequence shown here is derived from an EMBL/GenBank/DDBJ whole genome shotgun (WGS) entry which is preliminary data.</text>
</comment>
<protein>
    <recommendedName>
        <fullName evidence="1">Zinc knuckle CX2CX4HX4C domain-containing protein</fullName>
    </recommendedName>
</protein>